<dbReference type="InterPro" id="IPR002683">
    <property type="entry name" value="PsbP_C"/>
</dbReference>
<feature type="transmembrane region" description="Helical" evidence="1">
    <location>
        <begin position="22"/>
        <end position="40"/>
    </location>
</feature>
<feature type="domain" description="PsbP C-terminal" evidence="2">
    <location>
        <begin position="307"/>
        <end position="368"/>
    </location>
</feature>
<dbReference type="EMBL" id="WJXA01000006">
    <property type="protein sequence ID" value="KAF7141912.1"/>
    <property type="molecule type" value="Genomic_DNA"/>
</dbReference>
<dbReference type="OrthoDB" id="2013293at2759"/>
<accession>A0A834LJG8</accession>
<reference evidence="3" key="1">
    <citation type="submission" date="2019-11" db="EMBL/GenBank/DDBJ databases">
        <authorList>
            <person name="Liu Y."/>
            <person name="Hou J."/>
            <person name="Li T.-Q."/>
            <person name="Guan C.-H."/>
            <person name="Wu X."/>
            <person name="Wu H.-Z."/>
            <person name="Ling F."/>
            <person name="Zhang R."/>
            <person name="Shi X.-G."/>
            <person name="Ren J.-P."/>
            <person name="Chen E.-F."/>
            <person name="Sun J.-M."/>
        </authorList>
    </citation>
    <scope>NUCLEOTIDE SEQUENCE</scope>
    <source>
        <strain evidence="3">Adult_tree_wgs_1</strain>
        <tissue evidence="3">Leaves</tissue>
    </source>
</reference>
<dbReference type="GO" id="GO:0005509">
    <property type="term" value="F:calcium ion binding"/>
    <property type="evidence" value="ECO:0007669"/>
    <property type="project" value="InterPro"/>
</dbReference>
<dbReference type="GO" id="GO:0009654">
    <property type="term" value="C:photosystem II oxygen evolving complex"/>
    <property type="evidence" value="ECO:0007669"/>
    <property type="project" value="InterPro"/>
</dbReference>
<keyword evidence="1" id="KW-1133">Transmembrane helix</keyword>
<keyword evidence="1" id="KW-0812">Transmembrane</keyword>
<evidence type="ECO:0000313" key="4">
    <source>
        <dbReference type="Proteomes" id="UP000626092"/>
    </source>
</evidence>
<comment type="caution">
    <text evidence="3">The sequence shown here is derived from an EMBL/GenBank/DDBJ whole genome shotgun (WGS) entry which is preliminary data.</text>
</comment>
<dbReference type="Gene3D" id="3.40.1000.10">
    <property type="entry name" value="Mog1/PsbP, alpha/beta/alpha sandwich"/>
    <property type="match status" value="1"/>
</dbReference>
<dbReference type="SUPFAM" id="SSF55724">
    <property type="entry name" value="Mog1p/PsbP-like"/>
    <property type="match status" value="1"/>
</dbReference>
<proteinExistence type="predicted"/>
<evidence type="ECO:0000313" key="3">
    <source>
        <dbReference type="EMBL" id="KAF7141912.1"/>
    </source>
</evidence>
<gene>
    <name evidence="3" type="ORF">RHSIM_Rhsim06G0003200</name>
</gene>
<dbReference type="Pfam" id="PF01789">
    <property type="entry name" value="PsbP"/>
    <property type="match status" value="2"/>
</dbReference>
<dbReference type="AlphaFoldDB" id="A0A834LJG8"/>
<dbReference type="PANTHER" id="PTHR31407">
    <property type="match status" value="1"/>
</dbReference>
<dbReference type="InterPro" id="IPR016123">
    <property type="entry name" value="Mog1/PsbP_a/b/a-sand"/>
</dbReference>
<dbReference type="PANTHER" id="PTHR31407:SF17">
    <property type="entry name" value="PSBP DOMAIN-CONTAINING PROTEIN 3, CHLOROPLASTIC"/>
    <property type="match status" value="1"/>
</dbReference>
<keyword evidence="4" id="KW-1185">Reference proteome</keyword>
<name>A0A834LJG8_RHOSS</name>
<dbReference type="GO" id="GO:0015979">
    <property type="term" value="P:photosynthesis"/>
    <property type="evidence" value="ECO:0007669"/>
    <property type="project" value="InterPro"/>
</dbReference>
<evidence type="ECO:0000259" key="2">
    <source>
        <dbReference type="Pfam" id="PF01789"/>
    </source>
</evidence>
<sequence>MASVWCLNSHGSAAPFPSSEKPYRGVIEFSLMLFYYYYYFSGLKNFKRSQVLCCGIYKTHLQNSSLSIQCQSGTIRRQVLFQTIIAAFSFPPIVSIALADSEVLGDFRLYSDEANRFKIMIPQDWQVGAGDNNGIKSVTGFFPAEPSKSNVTVAITGLGPDFTRLESFGKVDEFAETLVSIRLTPSLFTWNGSSVRLCAYLMPHNFLHQVSGLDRSWQRPPGVKAKLIDSKAANGNPLLFWLHSGNLTMMVIVQPRKWRCQEFCSAVPSKIPSSSSLRKLKACRSLRVGCINAYTLVTVCSTYLPGLYYIDYTLQNPGETRRHLFTVLGMATTGWYNRLYTVTGQYVDEDSEKYGSKIEKVQAVASFRFI</sequence>
<dbReference type="Proteomes" id="UP000626092">
    <property type="component" value="Unassembled WGS sequence"/>
</dbReference>
<protein>
    <recommendedName>
        <fullName evidence="2">PsbP C-terminal domain-containing protein</fullName>
    </recommendedName>
</protein>
<dbReference type="GO" id="GO:0019898">
    <property type="term" value="C:extrinsic component of membrane"/>
    <property type="evidence" value="ECO:0007669"/>
    <property type="project" value="InterPro"/>
</dbReference>
<organism evidence="3 4">
    <name type="scientific">Rhododendron simsii</name>
    <name type="common">Sims's rhododendron</name>
    <dbReference type="NCBI Taxonomy" id="118357"/>
    <lineage>
        <taxon>Eukaryota</taxon>
        <taxon>Viridiplantae</taxon>
        <taxon>Streptophyta</taxon>
        <taxon>Embryophyta</taxon>
        <taxon>Tracheophyta</taxon>
        <taxon>Spermatophyta</taxon>
        <taxon>Magnoliopsida</taxon>
        <taxon>eudicotyledons</taxon>
        <taxon>Gunneridae</taxon>
        <taxon>Pentapetalae</taxon>
        <taxon>asterids</taxon>
        <taxon>Ericales</taxon>
        <taxon>Ericaceae</taxon>
        <taxon>Ericoideae</taxon>
        <taxon>Rhodoreae</taxon>
        <taxon>Rhododendron</taxon>
    </lineage>
</organism>
<evidence type="ECO:0000256" key="1">
    <source>
        <dbReference type="SAM" id="Phobius"/>
    </source>
</evidence>
<keyword evidence="1" id="KW-0472">Membrane</keyword>
<feature type="domain" description="PsbP C-terminal" evidence="2">
    <location>
        <begin position="106"/>
        <end position="184"/>
    </location>
</feature>